<keyword evidence="1 5" id="KW-0489">Methyltransferase</keyword>
<evidence type="ECO:0000259" key="6">
    <source>
        <dbReference type="Pfam" id="PF05175"/>
    </source>
</evidence>
<evidence type="ECO:0000313" key="9">
    <source>
        <dbReference type="Proteomes" id="UP000737171"/>
    </source>
</evidence>
<dbReference type="InterPro" id="IPR007848">
    <property type="entry name" value="Small_mtfrase_dom"/>
</dbReference>
<dbReference type="PANTHER" id="PTHR18895:SF74">
    <property type="entry name" value="MTRF1L RELEASE FACTOR GLUTAMINE METHYLTRANSFERASE"/>
    <property type="match status" value="1"/>
</dbReference>
<dbReference type="InterPro" id="IPR004556">
    <property type="entry name" value="HemK-like"/>
</dbReference>
<evidence type="ECO:0000259" key="7">
    <source>
        <dbReference type="Pfam" id="PF17827"/>
    </source>
</evidence>
<dbReference type="CDD" id="cd02440">
    <property type="entry name" value="AdoMet_MTases"/>
    <property type="match status" value="1"/>
</dbReference>
<sequence>MNAAPATVRDALAAARAQGVDRLDAQLLLALHIGRPRAWLIAHDDERLSPEVAQRFIDDVQRRADSVPLAYLLGEREFHGLMLRVTPDVLDPRPDTETLVDWALELLAQPAAPAAPEVVDLGTGSGAIALAIAHRHAAAQVTATDLSDAALAVARANGERLGLALQWARGSWWSAVPGRHFDLAVSNPPYIAGNDPHLAALQHEPLLALTPGGDGLDAIRAIVAGAPAALRPGAWLLIEHGWEQAEAVCTLLRDAGFEAVQTRADLAGRPRCSGGWRSAV</sequence>
<keyword evidence="2 5" id="KW-0808">Transferase</keyword>
<name>A0ABX2EDD7_9BURK</name>
<dbReference type="InterPro" id="IPR050320">
    <property type="entry name" value="N5-glutamine_MTase"/>
</dbReference>
<accession>A0ABX2EDD7</accession>
<comment type="catalytic activity">
    <reaction evidence="4 5">
        <text>L-glutaminyl-[peptide chain release factor] + S-adenosyl-L-methionine = N(5)-methyl-L-glutaminyl-[peptide chain release factor] + S-adenosyl-L-homocysteine + H(+)</text>
        <dbReference type="Rhea" id="RHEA:42896"/>
        <dbReference type="Rhea" id="RHEA-COMP:10271"/>
        <dbReference type="Rhea" id="RHEA-COMP:10272"/>
        <dbReference type="ChEBI" id="CHEBI:15378"/>
        <dbReference type="ChEBI" id="CHEBI:30011"/>
        <dbReference type="ChEBI" id="CHEBI:57856"/>
        <dbReference type="ChEBI" id="CHEBI:59789"/>
        <dbReference type="ChEBI" id="CHEBI:61891"/>
        <dbReference type="EC" id="2.1.1.297"/>
    </reaction>
</comment>
<evidence type="ECO:0000256" key="2">
    <source>
        <dbReference type="ARBA" id="ARBA00022679"/>
    </source>
</evidence>
<dbReference type="GO" id="GO:0102559">
    <property type="term" value="F:peptide chain release factor N(5)-glutamine methyltransferase activity"/>
    <property type="evidence" value="ECO:0007669"/>
    <property type="project" value="UniProtKB-EC"/>
</dbReference>
<dbReference type="Pfam" id="PF05175">
    <property type="entry name" value="MTS"/>
    <property type="match status" value="1"/>
</dbReference>
<feature type="binding site" evidence="5">
    <location>
        <begin position="187"/>
        <end position="190"/>
    </location>
    <ligand>
        <name>substrate</name>
    </ligand>
</feature>
<proteinExistence type="inferred from homology"/>
<dbReference type="InterPro" id="IPR040758">
    <property type="entry name" value="PrmC_N"/>
</dbReference>
<feature type="domain" description="Methyltransferase small" evidence="6">
    <location>
        <begin position="100"/>
        <end position="201"/>
    </location>
</feature>
<dbReference type="SUPFAM" id="SSF53335">
    <property type="entry name" value="S-adenosyl-L-methionine-dependent methyltransferases"/>
    <property type="match status" value="1"/>
</dbReference>
<organism evidence="8 9">
    <name type="scientific">Pseudaquabacterium terrae</name>
    <dbReference type="NCBI Taxonomy" id="2732868"/>
    <lineage>
        <taxon>Bacteria</taxon>
        <taxon>Pseudomonadati</taxon>
        <taxon>Pseudomonadota</taxon>
        <taxon>Betaproteobacteria</taxon>
        <taxon>Burkholderiales</taxon>
        <taxon>Sphaerotilaceae</taxon>
        <taxon>Pseudaquabacterium</taxon>
    </lineage>
</organism>
<keyword evidence="9" id="KW-1185">Reference proteome</keyword>
<protein>
    <recommendedName>
        <fullName evidence="5">Release factor glutamine methyltransferase</fullName>
        <shortName evidence="5">RF MTase</shortName>
        <ecNumber evidence="5">2.1.1.297</ecNumber>
    </recommendedName>
    <alternativeName>
        <fullName evidence="5">N5-glutamine methyltransferase PrmC</fullName>
    </alternativeName>
    <alternativeName>
        <fullName evidence="5">Protein-(glutamine-N5) MTase PrmC</fullName>
    </alternativeName>
    <alternativeName>
        <fullName evidence="5">Protein-glutamine N-methyltransferase PrmC</fullName>
    </alternativeName>
</protein>
<evidence type="ECO:0000256" key="1">
    <source>
        <dbReference type="ARBA" id="ARBA00022603"/>
    </source>
</evidence>
<evidence type="ECO:0000256" key="5">
    <source>
        <dbReference type="HAMAP-Rule" id="MF_02126"/>
    </source>
</evidence>
<evidence type="ECO:0000256" key="4">
    <source>
        <dbReference type="ARBA" id="ARBA00048391"/>
    </source>
</evidence>
<dbReference type="InterPro" id="IPR019874">
    <property type="entry name" value="RF_methyltr_PrmC"/>
</dbReference>
<dbReference type="InterPro" id="IPR029063">
    <property type="entry name" value="SAM-dependent_MTases_sf"/>
</dbReference>
<dbReference type="NCBIfam" id="TIGR03534">
    <property type="entry name" value="RF_mod_PrmC"/>
    <property type="match status" value="1"/>
</dbReference>
<gene>
    <name evidence="5 8" type="primary">prmC</name>
    <name evidence="8" type="ORF">HLB44_06645</name>
</gene>
<comment type="caution">
    <text evidence="8">The sequence shown here is derived from an EMBL/GenBank/DDBJ whole genome shotgun (WGS) entry which is preliminary data.</text>
</comment>
<feature type="domain" description="Release factor glutamine methyltransferase N-terminal" evidence="7">
    <location>
        <begin position="11"/>
        <end position="74"/>
    </location>
</feature>
<dbReference type="EC" id="2.1.1.297" evidence="5"/>
<dbReference type="InterPro" id="IPR002052">
    <property type="entry name" value="DNA_methylase_N6_adenine_CS"/>
</dbReference>
<dbReference type="PROSITE" id="PS00092">
    <property type="entry name" value="N6_MTASE"/>
    <property type="match status" value="1"/>
</dbReference>
<dbReference type="NCBIfam" id="TIGR00536">
    <property type="entry name" value="hemK_fam"/>
    <property type="match status" value="1"/>
</dbReference>
<comment type="similarity">
    <text evidence="5">Belongs to the protein N5-glutamine methyltransferase family. PrmC subfamily.</text>
</comment>
<evidence type="ECO:0000313" key="8">
    <source>
        <dbReference type="EMBL" id="NRF66657.1"/>
    </source>
</evidence>
<feature type="binding site" evidence="5">
    <location>
        <position position="145"/>
    </location>
    <ligand>
        <name>S-adenosyl-L-methionine</name>
        <dbReference type="ChEBI" id="CHEBI:59789"/>
    </ligand>
</feature>
<keyword evidence="3 5" id="KW-0949">S-adenosyl-L-methionine</keyword>
<dbReference type="Gene3D" id="3.40.50.150">
    <property type="entry name" value="Vaccinia Virus protein VP39"/>
    <property type="match status" value="1"/>
</dbReference>
<feature type="binding site" evidence="5">
    <location>
        <begin position="122"/>
        <end position="126"/>
    </location>
    <ligand>
        <name>S-adenosyl-L-methionine</name>
        <dbReference type="ChEBI" id="CHEBI:59789"/>
    </ligand>
</feature>
<dbReference type="GO" id="GO:0032259">
    <property type="term" value="P:methylation"/>
    <property type="evidence" value="ECO:0007669"/>
    <property type="project" value="UniProtKB-KW"/>
</dbReference>
<comment type="function">
    <text evidence="5">Methylates the class 1 translation termination release factors RF1/PrfA and RF2/PrfB on the glutamine residue of the universally conserved GGQ motif.</text>
</comment>
<dbReference type="RefSeq" id="WP_173121769.1">
    <property type="nucleotide sequence ID" value="NZ_JABRWJ010000002.1"/>
</dbReference>
<feature type="binding site" evidence="5">
    <location>
        <position position="187"/>
    </location>
    <ligand>
        <name>S-adenosyl-L-methionine</name>
        <dbReference type="ChEBI" id="CHEBI:59789"/>
    </ligand>
</feature>
<evidence type="ECO:0000256" key="3">
    <source>
        <dbReference type="ARBA" id="ARBA00022691"/>
    </source>
</evidence>
<dbReference type="HAMAP" id="MF_02126">
    <property type="entry name" value="RF_methyltr_PrmC"/>
    <property type="match status" value="1"/>
</dbReference>
<feature type="binding site" evidence="5">
    <location>
        <position position="172"/>
    </location>
    <ligand>
        <name>S-adenosyl-L-methionine</name>
        <dbReference type="ChEBI" id="CHEBI:59789"/>
    </ligand>
</feature>
<dbReference type="Pfam" id="PF17827">
    <property type="entry name" value="PrmC_N"/>
    <property type="match status" value="1"/>
</dbReference>
<dbReference type="Proteomes" id="UP000737171">
    <property type="component" value="Unassembled WGS sequence"/>
</dbReference>
<dbReference type="PANTHER" id="PTHR18895">
    <property type="entry name" value="HEMK METHYLTRANSFERASE"/>
    <property type="match status" value="1"/>
</dbReference>
<reference evidence="8 9" key="1">
    <citation type="submission" date="2020-05" db="EMBL/GenBank/DDBJ databases">
        <title>Aquincola sp. isolate from soil.</title>
        <authorList>
            <person name="Han J."/>
            <person name="Kim D.-U."/>
        </authorList>
    </citation>
    <scope>NUCLEOTIDE SEQUENCE [LARGE SCALE GENOMIC DNA]</scope>
    <source>
        <strain evidence="8 9">S2</strain>
    </source>
</reference>
<dbReference type="Gene3D" id="1.10.8.10">
    <property type="entry name" value="DNA helicase RuvA subunit, C-terminal domain"/>
    <property type="match status" value="1"/>
</dbReference>
<dbReference type="EMBL" id="JABRWJ010000002">
    <property type="protein sequence ID" value="NRF66657.1"/>
    <property type="molecule type" value="Genomic_DNA"/>
</dbReference>